<gene>
    <name evidence="1" type="ORF">GIB67_039211</name>
</gene>
<evidence type="ECO:0000313" key="1">
    <source>
        <dbReference type="EMBL" id="KAF6155880.1"/>
    </source>
</evidence>
<reference evidence="1 2" key="1">
    <citation type="journal article" date="2020" name="IScience">
        <title>Genome Sequencing of the Endangered Kingdonia uniflora (Circaeasteraceae, Ranunculales) Reveals Potential Mechanisms of Evolutionary Specialization.</title>
        <authorList>
            <person name="Sun Y."/>
            <person name="Deng T."/>
            <person name="Zhang A."/>
            <person name="Moore M.J."/>
            <person name="Landis J.B."/>
            <person name="Lin N."/>
            <person name="Zhang H."/>
            <person name="Zhang X."/>
            <person name="Huang J."/>
            <person name="Zhang X."/>
            <person name="Sun H."/>
            <person name="Wang H."/>
        </authorList>
    </citation>
    <scope>NUCLEOTIDE SEQUENCE [LARGE SCALE GENOMIC DNA]</scope>
    <source>
        <strain evidence="1">TB1705</strain>
        <tissue evidence="1">Leaf</tissue>
    </source>
</reference>
<protein>
    <submittedName>
        <fullName evidence="1">Uncharacterized protein</fullName>
    </submittedName>
</protein>
<name>A0A7J7MM66_9MAGN</name>
<dbReference type="PANTHER" id="PTHR13554">
    <property type="entry name" value="26S PROTEASOME NON-ATPASE REGULATORY SUBUNIT 5-RELATED"/>
    <property type="match status" value="1"/>
</dbReference>
<dbReference type="GO" id="GO:0005829">
    <property type="term" value="C:cytosol"/>
    <property type="evidence" value="ECO:0007669"/>
    <property type="project" value="TreeGrafter"/>
</dbReference>
<dbReference type="EMBL" id="JACGCM010001398">
    <property type="protein sequence ID" value="KAF6155880.1"/>
    <property type="molecule type" value="Genomic_DNA"/>
</dbReference>
<accession>A0A7J7MM66</accession>
<organism evidence="1 2">
    <name type="scientific">Kingdonia uniflora</name>
    <dbReference type="NCBI Taxonomy" id="39325"/>
    <lineage>
        <taxon>Eukaryota</taxon>
        <taxon>Viridiplantae</taxon>
        <taxon>Streptophyta</taxon>
        <taxon>Embryophyta</taxon>
        <taxon>Tracheophyta</taxon>
        <taxon>Spermatophyta</taxon>
        <taxon>Magnoliopsida</taxon>
        <taxon>Ranunculales</taxon>
        <taxon>Circaeasteraceae</taxon>
        <taxon>Kingdonia</taxon>
    </lineage>
</organism>
<comment type="caution">
    <text evidence="1">The sequence shown here is derived from an EMBL/GenBank/DDBJ whole genome shotgun (WGS) entry which is preliminary data.</text>
</comment>
<dbReference type="GO" id="GO:0043248">
    <property type="term" value="P:proteasome assembly"/>
    <property type="evidence" value="ECO:0007669"/>
    <property type="project" value="InterPro"/>
</dbReference>
<dbReference type="PANTHER" id="PTHR13554:SF10">
    <property type="entry name" value="26S PROTEASOME NON-ATPASE REGULATORY SUBUNIT 5"/>
    <property type="match status" value="1"/>
</dbReference>
<evidence type="ECO:0000313" key="2">
    <source>
        <dbReference type="Proteomes" id="UP000541444"/>
    </source>
</evidence>
<dbReference type="OrthoDB" id="10250600at2759"/>
<proteinExistence type="predicted"/>
<dbReference type="InterPro" id="IPR019538">
    <property type="entry name" value="PSMD5"/>
</dbReference>
<keyword evidence="2" id="KW-1185">Reference proteome</keyword>
<dbReference type="Proteomes" id="UP000541444">
    <property type="component" value="Unassembled WGS sequence"/>
</dbReference>
<dbReference type="AlphaFoldDB" id="A0A7J7MM66"/>
<sequence>MRLISETLLGMEARYNCCKAIHLAFSASDKFLNDPSLAGVAVKLHEAVRRGPYLGREKIEAQPLVVTADRVQKLASHFYVPYWESVWSVSDMSSIQYSYPSSKLSQTSKIARGNFLWVWFGREPTLLREQGFCLMLQIPRKMRFIYSRLKITEHNSPGT</sequence>